<evidence type="ECO:0000256" key="1">
    <source>
        <dbReference type="SAM" id="MobiDB-lite"/>
    </source>
</evidence>
<dbReference type="OMA" id="PEFHHLT"/>
<evidence type="ECO:0000313" key="3">
    <source>
        <dbReference type="Proteomes" id="UP000030651"/>
    </source>
</evidence>
<dbReference type="InParanoid" id="W3WK49"/>
<dbReference type="KEGG" id="pfy:PFICI_14151"/>
<dbReference type="Proteomes" id="UP000030651">
    <property type="component" value="Unassembled WGS sequence"/>
</dbReference>
<dbReference type="OrthoDB" id="5232891at2759"/>
<feature type="region of interest" description="Disordered" evidence="1">
    <location>
        <begin position="1"/>
        <end position="43"/>
    </location>
</feature>
<sequence>MDRYRSPVALEALQTAPKPEGKKLRRKLQKIPNNNNNNKRNSVSYANSITSNAKTSESRGFRWSAFTKRNDSTKGTSQAANGSSPLPIDLSDPKWNDYLRTSRYVAKDVEFVPQPHIQEKQHSTTPVTNIVPEFAHLNVTNELPRNLSETASTDGLYSPDSHSSAASASTSRRKAKTPVTRIGQLEESAAATRDPASMQDATSIEHIAESYRALVETPSDVEERFMTPFQEFQELPSDLGTRAWEVPADGPVKTVISLSQSYKQDTGSPTASDGTLVGFEEDAIYFKPVSLLTDPPSPRNQVAEVITVSPSHGQSVASLLPENPTVQIISDLLTKELSTAFGSNAMRPSGETSSLQVWLMIEAYEKLKEKVDNMGLGAEHTQSVQSMFGMWLQTLHTIHDNLTGDDGRHSESDYGE</sequence>
<organism evidence="2 3">
    <name type="scientific">Pestalotiopsis fici (strain W106-1 / CGMCC3.15140)</name>
    <dbReference type="NCBI Taxonomy" id="1229662"/>
    <lineage>
        <taxon>Eukaryota</taxon>
        <taxon>Fungi</taxon>
        <taxon>Dikarya</taxon>
        <taxon>Ascomycota</taxon>
        <taxon>Pezizomycotina</taxon>
        <taxon>Sordariomycetes</taxon>
        <taxon>Xylariomycetidae</taxon>
        <taxon>Amphisphaeriales</taxon>
        <taxon>Sporocadaceae</taxon>
        <taxon>Pestalotiopsis</taxon>
    </lineage>
</organism>
<name>W3WK49_PESFW</name>
<reference evidence="3" key="1">
    <citation type="journal article" date="2015" name="BMC Genomics">
        <title>Genomic and transcriptomic analysis of the endophytic fungus Pestalotiopsis fici reveals its lifestyle and high potential for synthesis of natural products.</title>
        <authorList>
            <person name="Wang X."/>
            <person name="Zhang X."/>
            <person name="Liu L."/>
            <person name="Xiang M."/>
            <person name="Wang W."/>
            <person name="Sun X."/>
            <person name="Che Y."/>
            <person name="Guo L."/>
            <person name="Liu G."/>
            <person name="Guo L."/>
            <person name="Wang C."/>
            <person name="Yin W.B."/>
            <person name="Stadler M."/>
            <person name="Zhang X."/>
            <person name="Liu X."/>
        </authorList>
    </citation>
    <scope>NUCLEOTIDE SEQUENCE [LARGE SCALE GENOMIC DNA]</scope>
    <source>
        <strain evidence="3">W106-1 / CGMCC3.15140</strain>
    </source>
</reference>
<dbReference type="HOGENOM" id="CLU_052531_0_0_1"/>
<dbReference type="EMBL" id="KI912120">
    <property type="protein sequence ID" value="ETS74285.1"/>
    <property type="molecule type" value="Genomic_DNA"/>
</dbReference>
<protein>
    <submittedName>
        <fullName evidence="2">Uncharacterized protein</fullName>
    </submittedName>
</protein>
<dbReference type="RefSeq" id="XP_007840923.1">
    <property type="nucleotide sequence ID" value="XM_007842732.1"/>
</dbReference>
<feature type="region of interest" description="Disordered" evidence="1">
    <location>
        <begin position="149"/>
        <end position="199"/>
    </location>
</feature>
<proteinExistence type="predicted"/>
<keyword evidence="3" id="KW-1185">Reference proteome</keyword>
<feature type="region of interest" description="Disordered" evidence="1">
    <location>
        <begin position="67"/>
        <end position="91"/>
    </location>
</feature>
<feature type="compositionally biased region" description="Polar residues" evidence="1">
    <location>
        <begin position="73"/>
        <end position="84"/>
    </location>
</feature>
<dbReference type="AlphaFoldDB" id="W3WK49"/>
<dbReference type="GeneID" id="19279164"/>
<gene>
    <name evidence="2" type="ORF">PFICI_14151</name>
</gene>
<dbReference type="eggNOG" id="ENOG502RJFE">
    <property type="taxonomic scope" value="Eukaryota"/>
</dbReference>
<accession>W3WK49</accession>
<evidence type="ECO:0000313" key="2">
    <source>
        <dbReference type="EMBL" id="ETS74285.1"/>
    </source>
</evidence>